<proteinExistence type="predicted"/>
<evidence type="ECO:0000313" key="1">
    <source>
        <dbReference type="EMBL" id="OAF05429.1"/>
    </source>
</evidence>
<dbReference type="EMBL" id="LUUB01000079">
    <property type="protein sequence ID" value="OAF05429.1"/>
    <property type="molecule type" value="Genomic_DNA"/>
</dbReference>
<reference evidence="1 2" key="1">
    <citation type="submission" date="2016-03" db="EMBL/GenBank/DDBJ databases">
        <title>Draft Genome Sequence of the Strain BR 10245 (Bradyrhizobium sp.) isolated from nodules of Centrolobium paraense.</title>
        <authorList>
            <person name="Simoes-Araujo J.L.Sr."/>
            <person name="Barauna A.C."/>
            <person name="Silva K."/>
            <person name="Zilli J.E."/>
        </authorList>
    </citation>
    <scope>NUCLEOTIDE SEQUENCE [LARGE SCALE GENOMIC DNA]</scope>
    <source>
        <strain evidence="1 2">BR 10245</strain>
    </source>
</reference>
<accession>A0A176YHW7</accession>
<protein>
    <submittedName>
        <fullName evidence="1">Uncharacterized protein</fullName>
    </submittedName>
</protein>
<dbReference type="AlphaFoldDB" id="A0A176YHW7"/>
<name>A0A176YHW7_9BRAD</name>
<sequence>MTDLLKKRLEQIERAAERVKYHATERMSFEHCASEADFIQRLVKDLRNSLSVMDATAFIFSSQESLLRSLIGWLETQDPQTKYNWSNCSGGCLIGLWGASVGLSWDALNRNGNDGQNIYTRMIWGNALAAKLPHTFGAALERARAALARD</sequence>
<comment type="caution">
    <text evidence="1">The sequence shown here is derived from an EMBL/GenBank/DDBJ whole genome shotgun (WGS) entry which is preliminary data.</text>
</comment>
<dbReference type="STRING" id="1505087.AYJ54_00550"/>
<keyword evidence="2" id="KW-1185">Reference proteome</keyword>
<gene>
    <name evidence="1" type="ORF">AYJ54_00550</name>
</gene>
<dbReference type="RefSeq" id="WP_063703502.1">
    <property type="nucleotide sequence ID" value="NZ_LUUB01000079.1"/>
</dbReference>
<dbReference type="Proteomes" id="UP000076959">
    <property type="component" value="Unassembled WGS sequence"/>
</dbReference>
<organism evidence="1 2">
    <name type="scientific">Bradyrhizobium centrolobii</name>
    <dbReference type="NCBI Taxonomy" id="1505087"/>
    <lineage>
        <taxon>Bacteria</taxon>
        <taxon>Pseudomonadati</taxon>
        <taxon>Pseudomonadota</taxon>
        <taxon>Alphaproteobacteria</taxon>
        <taxon>Hyphomicrobiales</taxon>
        <taxon>Nitrobacteraceae</taxon>
        <taxon>Bradyrhizobium</taxon>
    </lineage>
</organism>
<evidence type="ECO:0000313" key="2">
    <source>
        <dbReference type="Proteomes" id="UP000076959"/>
    </source>
</evidence>